<evidence type="ECO:0000313" key="2">
    <source>
        <dbReference type="Proteomes" id="UP000287651"/>
    </source>
</evidence>
<dbReference type="AlphaFoldDB" id="A0A427B4F4"/>
<evidence type="ECO:0000313" key="1">
    <source>
        <dbReference type="EMBL" id="RRT83364.1"/>
    </source>
</evidence>
<name>A0A427B4F4_ENSVE</name>
<accession>A0A427B4F4</accession>
<organism evidence="1 2">
    <name type="scientific">Ensete ventricosum</name>
    <name type="common">Abyssinian banana</name>
    <name type="synonym">Musa ensete</name>
    <dbReference type="NCBI Taxonomy" id="4639"/>
    <lineage>
        <taxon>Eukaryota</taxon>
        <taxon>Viridiplantae</taxon>
        <taxon>Streptophyta</taxon>
        <taxon>Embryophyta</taxon>
        <taxon>Tracheophyta</taxon>
        <taxon>Spermatophyta</taxon>
        <taxon>Magnoliopsida</taxon>
        <taxon>Liliopsida</taxon>
        <taxon>Zingiberales</taxon>
        <taxon>Musaceae</taxon>
        <taxon>Ensete</taxon>
    </lineage>
</organism>
<dbReference type="Proteomes" id="UP000287651">
    <property type="component" value="Unassembled WGS sequence"/>
</dbReference>
<gene>
    <name evidence="1" type="ORF">B296_00000630</name>
</gene>
<protein>
    <submittedName>
        <fullName evidence="1">Uncharacterized protein</fullName>
    </submittedName>
</protein>
<sequence>MRGSRWAPPTGMAEAIWPQLAVPTPRVHGPHREPGHDCPGAWRGMNGARLWWGIRCGRVFSRRAKSREAACFDIIAATVKSSRDELRLVRKKEKWSCVMYDSGLEVEDW</sequence>
<reference evidence="1 2" key="1">
    <citation type="journal article" date="2014" name="Agronomy (Basel)">
        <title>A Draft Genome Sequence for Ensete ventricosum, the Drought-Tolerant Tree Against Hunger.</title>
        <authorList>
            <person name="Harrison J."/>
            <person name="Moore K.A."/>
            <person name="Paszkiewicz K."/>
            <person name="Jones T."/>
            <person name="Grant M."/>
            <person name="Ambacheew D."/>
            <person name="Muzemil S."/>
            <person name="Studholme D.J."/>
        </authorList>
    </citation>
    <scope>NUCLEOTIDE SEQUENCE [LARGE SCALE GENOMIC DNA]</scope>
</reference>
<dbReference type="EMBL" id="AMZH03000507">
    <property type="protein sequence ID" value="RRT83364.1"/>
    <property type="molecule type" value="Genomic_DNA"/>
</dbReference>
<proteinExistence type="predicted"/>
<comment type="caution">
    <text evidence="1">The sequence shown here is derived from an EMBL/GenBank/DDBJ whole genome shotgun (WGS) entry which is preliminary data.</text>
</comment>